<accession>W4KCB8</accession>
<dbReference type="InParanoid" id="W4KCB8"/>
<reference evidence="1 2" key="1">
    <citation type="journal article" date="2012" name="New Phytol.">
        <title>Insight into trade-off between wood decay and parasitism from the genome of a fungal forest pathogen.</title>
        <authorList>
            <person name="Olson A."/>
            <person name="Aerts A."/>
            <person name="Asiegbu F."/>
            <person name="Belbahri L."/>
            <person name="Bouzid O."/>
            <person name="Broberg A."/>
            <person name="Canback B."/>
            <person name="Coutinho P.M."/>
            <person name="Cullen D."/>
            <person name="Dalman K."/>
            <person name="Deflorio G."/>
            <person name="van Diepen L.T."/>
            <person name="Dunand C."/>
            <person name="Duplessis S."/>
            <person name="Durling M."/>
            <person name="Gonthier P."/>
            <person name="Grimwood J."/>
            <person name="Fossdal C.G."/>
            <person name="Hansson D."/>
            <person name="Henrissat B."/>
            <person name="Hietala A."/>
            <person name="Himmelstrand K."/>
            <person name="Hoffmeister D."/>
            <person name="Hogberg N."/>
            <person name="James T.Y."/>
            <person name="Karlsson M."/>
            <person name="Kohler A."/>
            <person name="Kues U."/>
            <person name="Lee Y.H."/>
            <person name="Lin Y.C."/>
            <person name="Lind M."/>
            <person name="Lindquist E."/>
            <person name="Lombard V."/>
            <person name="Lucas S."/>
            <person name="Lunden K."/>
            <person name="Morin E."/>
            <person name="Murat C."/>
            <person name="Park J."/>
            <person name="Raffaello T."/>
            <person name="Rouze P."/>
            <person name="Salamov A."/>
            <person name="Schmutz J."/>
            <person name="Solheim H."/>
            <person name="Stahlberg J."/>
            <person name="Velez H."/>
            <person name="de Vries R.P."/>
            <person name="Wiebenga A."/>
            <person name="Woodward S."/>
            <person name="Yakovlev I."/>
            <person name="Garbelotto M."/>
            <person name="Martin F."/>
            <person name="Grigoriev I.V."/>
            <person name="Stenlid J."/>
        </authorList>
    </citation>
    <scope>NUCLEOTIDE SEQUENCE [LARGE SCALE GENOMIC DNA]</scope>
    <source>
        <strain evidence="1 2">TC 32-1</strain>
    </source>
</reference>
<dbReference type="OrthoDB" id="3182995at2759"/>
<protein>
    <submittedName>
        <fullName evidence="1">Uncharacterized protein</fullName>
    </submittedName>
</protein>
<dbReference type="HOGENOM" id="CLU_2498137_0_0_1"/>
<proteinExistence type="predicted"/>
<dbReference type="EMBL" id="KI925457">
    <property type="protein sequence ID" value="ETW82721.1"/>
    <property type="molecule type" value="Genomic_DNA"/>
</dbReference>
<keyword evidence="2" id="KW-1185">Reference proteome</keyword>
<organism evidence="1 2">
    <name type="scientific">Heterobasidion irregulare (strain TC 32-1)</name>
    <dbReference type="NCBI Taxonomy" id="747525"/>
    <lineage>
        <taxon>Eukaryota</taxon>
        <taxon>Fungi</taxon>
        <taxon>Dikarya</taxon>
        <taxon>Basidiomycota</taxon>
        <taxon>Agaricomycotina</taxon>
        <taxon>Agaricomycetes</taxon>
        <taxon>Russulales</taxon>
        <taxon>Bondarzewiaceae</taxon>
        <taxon>Heterobasidion</taxon>
        <taxon>Heterobasidion annosum species complex</taxon>
    </lineage>
</organism>
<dbReference type="Proteomes" id="UP000030671">
    <property type="component" value="Unassembled WGS sequence"/>
</dbReference>
<dbReference type="GeneID" id="20673363"/>
<sequence length="86" mass="9262">MGFSVGIQSAGVSHCRVSGPNVLGCRGCHIVIGFGGATERECESKIDVVVNSVEPHPHEFGCKKSYKLCMDLDLWRPAFVVAGIDR</sequence>
<evidence type="ECO:0000313" key="1">
    <source>
        <dbReference type="EMBL" id="ETW82721.1"/>
    </source>
</evidence>
<dbReference type="RefSeq" id="XP_009545051.1">
    <property type="nucleotide sequence ID" value="XM_009546756.1"/>
</dbReference>
<gene>
    <name evidence="1" type="ORF">HETIRDRAFT_416800</name>
</gene>
<name>W4KCB8_HETIT</name>
<evidence type="ECO:0000313" key="2">
    <source>
        <dbReference type="Proteomes" id="UP000030671"/>
    </source>
</evidence>
<dbReference type="KEGG" id="hir:HETIRDRAFT_416800"/>
<dbReference type="AlphaFoldDB" id="W4KCB8"/>